<dbReference type="GO" id="GO:0016887">
    <property type="term" value="F:ATP hydrolysis activity"/>
    <property type="evidence" value="ECO:0007669"/>
    <property type="project" value="InterPro"/>
</dbReference>
<evidence type="ECO:0000313" key="17">
    <source>
        <dbReference type="Proteomes" id="UP000190961"/>
    </source>
</evidence>
<evidence type="ECO:0000256" key="7">
    <source>
        <dbReference type="ARBA" id="ARBA00022723"/>
    </source>
</evidence>
<dbReference type="GO" id="GO:0043682">
    <property type="term" value="F:P-type divalent copper transporter activity"/>
    <property type="evidence" value="ECO:0007669"/>
    <property type="project" value="TreeGrafter"/>
</dbReference>
<evidence type="ECO:0000256" key="8">
    <source>
        <dbReference type="ARBA" id="ARBA00022842"/>
    </source>
</evidence>
<keyword evidence="9" id="KW-1278">Translocase</keyword>
<dbReference type="Pfam" id="PF12156">
    <property type="entry name" value="ATPase-cat_bd"/>
    <property type="match status" value="1"/>
</dbReference>
<accession>A0A1T5IXH1</accession>
<evidence type="ECO:0000256" key="2">
    <source>
        <dbReference type="ARBA" id="ARBA00006024"/>
    </source>
</evidence>
<dbReference type="InterPro" id="IPR018303">
    <property type="entry name" value="ATPase_P-typ_P_site"/>
</dbReference>
<feature type="transmembrane region" description="Helical" evidence="13">
    <location>
        <begin position="450"/>
        <end position="474"/>
    </location>
</feature>
<evidence type="ECO:0000256" key="13">
    <source>
        <dbReference type="SAM" id="Phobius"/>
    </source>
</evidence>
<evidence type="ECO:0000256" key="3">
    <source>
        <dbReference type="ARBA" id="ARBA00022448"/>
    </source>
</evidence>
<dbReference type="GO" id="GO:0005886">
    <property type="term" value="C:plasma membrane"/>
    <property type="evidence" value="ECO:0007669"/>
    <property type="project" value="UniProtKB-SubCell"/>
</dbReference>
<dbReference type="GO" id="GO:0005524">
    <property type="term" value="F:ATP binding"/>
    <property type="evidence" value="ECO:0007669"/>
    <property type="project" value="InterPro"/>
</dbReference>
<keyword evidence="17" id="KW-1185">Reference proteome</keyword>
<dbReference type="NCBIfam" id="TIGR01494">
    <property type="entry name" value="ATPase_P-type"/>
    <property type="match status" value="1"/>
</dbReference>
<protein>
    <submittedName>
        <fullName evidence="16">Cu+-exporting ATPase</fullName>
    </submittedName>
</protein>
<keyword evidence="4" id="KW-1003">Cell membrane</keyword>
<dbReference type="Pfam" id="PF00702">
    <property type="entry name" value="Hydrolase"/>
    <property type="match status" value="1"/>
</dbReference>
<feature type="transmembrane region" description="Helical" evidence="13">
    <location>
        <begin position="244"/>
        <end position="259"/>
    </location>
</feature>
<feature type="domain" description="P-type ATPase A" evidence="14">
    <location>
        <begin position="310"/>
        <end position="403"/>
    </location>
</feature>
<dbReference type="Pfam" id="PF00122">
    <property type="entry name" value="E1-E2_ATPase"/>
    <property type="match status" value="1"/>
</dbReference>
<dbReference type="AlphaFoldDB" id="A0A1T5IXH1"/>
<name>A0A1T5IXH1_9BACT</name>
<keyword evidence="3" id="KW-0813">Transport</keyword>
<dbReference type="PANTHER" id="PTHR43520">
    <property type="entry name" value="ATP7, ISOFORM B"/>
    <property type="match status" value="1"/>
</dbReference>
<dbReference type="PROSITE" id="PS00154">
    <property type="entry name" value="ATPASE_E1_E2"/>
    <property type="match status" value="1"/>
</dbReference>
<dbReference type="EMBL" id="FUZU01000001">
    <property type="protein sequence ID" value="SKC43762.1"/>
    <property type="molecule type" value="Genomic_DNA"/>
</dbReference>
<keyword evidence="10 13" id="KW-1133">Transmembrane helix</keyword>
<dbReference type="InterPro" id="IPR023214">
    <property type="entry name" value="HAD_sf"/>
</dbReference>
<dbReference type="SUPFAM" id="SSF81665">
    <property type="entry name" value="Calcium ATPase, transmembrane domain M"/>
    <property type="match status" value="1"/>
</dbReference>
<dbReference type="InterPro" id="IPR036412">
    <property type="entry name" value="HAD-like_sf"/>
</dbReference>
<keyword evidence="5" id="KW-0597">Phosphoprotein</keyword>
<feature type="transmembrane region" description="Helical" evidence="13">
    <location>
        <begin position="427"/>
        <end position="444"/>
    </location>
</feature>
<dbReference type="InterPro" id="IPR008250">
    <property type="entry name" value="ATPase_P-typ_transduc_dom_A_sf"/>
</dbReference>
<dbReference type="PANTHER" id="PTHR43520:SF5">
    <property type="entry name" value="CATION-TRANSPORTING P-TYPE ATPASE-RELATED"/>
    <property type="match status" value="1"/>
</dbReference>
<evidence type="ECO:0000256" key="12">
    <source>
        <dbReference type="ARBA" id="ARBA00023136"/>
    </source>
</evidence>
<dbReference type="Gene3D" id="3.40.1110.10">
    <property type="entry name" value="Calcium-transporting ATPase, cytoplasmic domain N"/>
    <property type="match status" value="1"/>
</dbReference>
<keyword evidence="11" id="KW-0406">Ion transport</keyword>
<feature type="transmembrane region" description="Helical" evidence="13">
    <location>
        <begin position="265"/>
        <end position="286"/>
    </location>
</feature>
<dbReference type="InterPro" id="IPR023299">
    <property type="entry name" value="ATPase_P-typ_cyto_dom_N"/>
</dbReference>
<feature type="domain" description="Putative metal-binding" evidence="15">
    <location>
        <begin position="14"/>
        <end position="84"/>
    </location>
</feature>
<dbReference type="SUPFAM" id="SSF55008">
    <property type="entry name" value="HMA, heavy metal-associated domain"/>
    <property type="match status" value="1"/>
</dbReference>
<keyword evidence="8" id="KW-0460">Magnesium</keyword>
<feature type="transmembrane region" description="Helical" evidence="13">
    <location>
        <begin position="211"/>
        <end position="232"/>
    </location>
</feature>
<keyword evidence="7" id="KW-0479">Metal-binding</keyword>
<evidence type="ECO:0000259" key="15">
    <source>
        <dbReference type="Pfam" id="PF12156"/>
    </source>
</evidence>
<dbReference type="SUPFAM" id="SSF56784">
    <property type="entry name" value="HAD-like"/>
    <property type="match status" value="1"/>
</dbReference>
<proteinExistence type="inferred from homology"/>
<dbReference type="RefSeq" id="WP_079685121.1">
    <property type="nucleotide sequence ID" value="NZ_FUZU01000001.1"/>
</dbReference>
<evidence type="ECO:0000256" key="9">
    <source>
        <dbReference type="ARBA" id="ARBA00022967"/>
    </source>
</evidence>
<dbReference type="InterPro" id="IPR036163">
    <property type="entry name" value="HMA_dom_sf"/>
</dbReference>
<dbReference type="InterPro" id="IPR021993">
    <property type="entry name" value="ATPase-cat-bd"/>
</dbReference>
<dbReference type="InterPro" id="IPR059000">
    <property type="entry name" value="ATPase_P-type_domA"/>
</dbReference>
<evidence type="ECO:0000313" key="16">
    <source>
        <dbReference type="EMBL" id="SKC43762.1"/>
    </source>
</evidence>
<organism evidence="16 17">
    <name type="scientific">Ohtaekwangia koreensis</name>
    <dbReference type="NCBI Taxonomy" id="688867"/>
    <lineage>
        <taxon>Bacteria</taxon>
        <taxon>Pseudomonadati</taxon>
        <taxon>Bacteroidota</taxon>
        <taxon>Cytophagia</taxon>
        <taxon>Cytophagales</taxon>
        <taxon>Fulvivirgaceae</taxon>
        <taxon>Ohtaekwangia</taxon>
    </lineage>
</organism>
<evidence type="ECO:0000256" key="10">
    <source>
        <dbReference type="ARBA" id="ARBA00022989"/>
    </source>
</evidence>
<dbReference type="Gene3D" id="3.40.50.1000">
    <property type="entry name" value="HAD superfamily/HAD-like"/>
    <property type="match status" value="1"/>
</dbReference>
<evidence type="ECO:0000256" key="11">
    <source>
        <dbReference type="ARBA" id="ARBA00023065"/>
    </source>
</evidence>
<comment type="similarity">
    <text evidence="2">Belongs to the cation transport ATPase (P-type) (TC 3.A.3) family. Type IB subfamily.</text>
</comment>
<dbReference type="InterPro" id="IPR001757">
    <property type="entry name" value="P_typ_ATPase"/>
</dbReference>
<dbReference type="OrthoDB" id="909834at2"/>
<feature type="transmembrane region" description="Helical" evidence="13">
    <location>
        <begin position="177"/>
        <end position="199"/>
    </location>
</feature>
<feature type="transmembrane region" description="Helical" evidence="13">
    <location>
        <begin position="767"/>
        <end position="788"/>
    </location>
</feature>
<sequence length="797" mass="89015">MVAEVNREVSIDVTCFHCGQTCEETLYLDEKAFCCYGCKTVYEILNSNNLCQYYDLDKNPGVQLNNKSDETYGFLNEKDIRKKLLDFDSDTFAKVTFFVPAIHCVSCIWLLENLHKINAGILRSEVHFTKKTVTAEFNPQLVTLGTIAQLLASIGYIPKITLEDHADAKPKNDRSLVLKLSIAGFCFGNVMLFSFPEYLGINHSEKELMRIFSWLNLALAIPVFFYSGFDYLRSAFKSFQQKQINIDVPIAAGLIALFVRSSYDIITATGAGYLDSFTGLVFFLLIGRWFQNKTYESLAFDRDFTAYFPLAVNRMENGEWKPVVIYKLRRGDQIKIRNMEIIPADSILLEESAYIDYSFVTGESRPVKATQGELVYAGGRLIGTPVTLIVEKQTSQSHLTSLWNHDAFKKTEESKYQKIIDRAARKFTWIVLGIALLTAIYWQITNPSAMWLVLTSVLMVACPCALALAAPFTLGSMLRVLGRKQLYLKNADVIERMATIDAVVFDKTGTVTHGNDPDVSFMGELPQEDFSRIKLLTSYSTHPLSIIITKYIKGISNESVENFKEIPGKGIQGTIAGREFRIGSALFTGFHYTVEQEASHVVVSIDDEVKGYFTLKTSVRKNMKGMLQRLGRKCVAVLSGDHDTDKNQMRQLFPPSTQLLFNQSPQDKLNYILDLQRQGKKVMMIGDGLNDAGALKQSDVGIAVTDDTGVFTPACDGILYGDQIMLLTRILRFAKSSSAILKSGFAISFFYNAIALTFAVTGHLTPLVAAIIMPISSISVVGFSTLAVKFTAARIKL</sequence>
<evidence type="ECO:0000256" key="4">
    <source>
        <dbReference type="ARBA" id="ARBA00022475"/>
    </source>
</evidence>
<dbReference type="InterPro" id="IPR023298">
    <property type="entry name" value="ATPase_P-typ_TM_dom_sf"/>
</dbReference>
<evidence type="ECO:0000256" key="6">
    <source>
        <dbReference type="ARBA" id="ARBA00022692"/>
    </source>
</evidence>
<dbReference type="Gene3D" id="2.70.150.10">
    <property type="entry name" value="Calcium-transporting ATPase, cytoplasmic transduction domain A"/>
    <property type="match status" value="1"/>
</dbReference>
<dbReference type="GO" id="GO:0055070">
    <property type="term" value="P:copper ion homeostasis"/>
    <property type="evidence" value="ECO:0007669"/>
    <property type="project" value="TreeGrafter"/>
</dbReference>
<dbReference type="PRINTS" id="PR00119">
    <property type="entry name" value="CATATPASE"/>
</dbReference>
<dbReference type="STRING" id="688867.SAMN05660236_0501"/>
<dbReference type="Gene3D" id="3.30.70.100">
    <property type="match status" value="1"/>
</dbReference>
<evidence type="ECO:0000256" key="1">
    <source>
        <dbReference type="ARBA" id="ARBA00004651"/>
    </source>
</evidence>
<evidence type="ECO:0000259" key="14">
    <source>
        <dbReference type="Pfam" id="PF00122"/>
    </source>
</evidence>
<reference evidence="16 17" key="1">
    <citation type="submission" date="2017-02" db="EMBL/GenBank/DDBJ databases">
        <authorList>
            <person name="Peterson S.W."/>
        </authorList>
    </citation>
    <scope>NUCLEOTIDE SEQUENCE [LARGE SCALE GENOMIC DNA]</scope>
    <source>
        <strain evidence="16 17">DSM 25262</strain>
    </source>
</reference>
<feature type="transmembrane region" description="Helical" evidence="13">
    <location>
        <begin position="739"/>
        <end position="761"/>
    </location>
</feature>
<gene>
    <name evidence="16" type="ORF">SAMN05660236_0501</name>
</gene>
<keyword evidence="6 13" id="KW-0812">Transmembrane</keyword>
<evidence type="ECO:0000256" key="5">
    <source>
        <dbReference type="ARBA" id="ARBA00022553"/>
    </source>
</evidence>
<keyword evidence="12 13" id="KW-0472">Membrane</keyword>
<dbReference type="Proteomes" id="UP000190961">
    <property type="component" value="Unassembled WGS sequence"/>
</dbReference>
<dbReference type="SUPFAM" id="SSF81653">
    <property type="entry name" value="Calcium ATPase, transduction domain A"/>
    <property type="match status" value="1"/>
</dbReference>
<dbReference type="PRINTS" id="PR00943">
    <property type="entry name" value="CUATPASE"/>
</dbReference>
<comment type="subcellular location">
    <subcellularLocation>
        <location evidence="1">Cell membrane</location>
        <topology evidence="1">Multi-pass membrane protein</topology>
    </subcellularLocation>
</comment>
<dbReference type="GO" id="GO:0005507">
    <property type="term" value="F:copper ion binding"/>
    <property type="evidence" value="ECO:0007669"/>
    <property type="project" value="TreeGrafter"/>
</dbReference>